<evidence type="ECO:0000256" key="17">
    <source>
        <dbReference type="HAMAP-Rule" id="MF_01006"/>
    </source>
</evidence>
<dbReference type="KEGG" id="lpil:LIP_2548"/>
<evidence type="ECO:0000256" key="13">
    <source>
        <dbReference type="ARBA" id="ARBA00023316"/>
    </source>
</evidence>
<dbReference type="GO" id="GO:0071555">
    <property type="term" value="P:cell wall organization"/>
    <property type="evidence" value="ECO:0007669"/>
    <property type="project" value="UniProtKB-KW"/>
</dbReference>
<feature type="transmembrane region" description="Helical" evidence="17">
    <location>
        <begin position="229"/>
        <end position="249"/>
    </location>
</feature>
<evidence type="ECO:0000256" key="9">
    <source>
        <dbReference type="ARBA" id="ARBA00022984"/>
    </source>
</evidence>
<dbReference type="InterPro" id="IPR003824">
    <property type="entry name" value="UppP"/>
</dbReference>
<comment type="miscellaneous">
    <text evidence="17">Bacitracin is thought to be involved in the inhibition of peptidoglycan synthesis by sequestering undecaprenyl diphosphate, thereby reducing the pool of lipid carrier available.</text>
</comment>
<dbReference type="GO" id="GO:0046677">
    <property type="term" value="P:response to antibiotic"/>
    <property type="evidence" value="ECO:0007669"/>
    <property type="project" value="UniProtKB-UniRule"/>
</dbReference>
<comment type="catalytic activity">
    <reaction evidence="16 17">
        <text>di-trans,octa-cis-undecaprenyl diphosphate + H2O = di-trans,octa-cis-undecaprenyl phosphate + phosphate + H(+)</text>
        <dbReference type="Rhea" id="RHEA:28094"/>
        <dbReference type="ChEBI" id="CHEBI:15377"/>
        <dbReference type="ChEBI" id="CHEBI:15378"/>
        <dbReference type="ChEBI" id="CHEBI:43474"/>
        <dbReference type="ChEBI" id="CHEBI:58405"/>
        <dbReference type="ChEBI" id="CHEBI:60392"/>
        <dbReference type="EC" id="3.6.1.27"/>
    </reaction>
</comment>
<evidence type="ECO:0000256" key="5">
    <source>
        <dbReference type="ARBA" id="ARBA00022475"/>
    </source>
</evidence>
<evidence type="ECO:0000313" key="18">
    <source>
        <dbReference type="EMBL" id="BAS28378.1"/>
    </source>
</evidence>
<dbReference type="EC" id="3.6.1.27" evidence="3 17"/>
<keyword evidence="10 17" id="KW-1133">Transmembrane helix</keyword>
<keyword evidence="9 17" id="KW-0573">Peptidoglycan synthesis</keyword>
<feature type="transmembrane region" description="Helical" evidence="17">
    <location>
        <begin position="196"/>
        <end position="217"/>
    </location>
</feature>
<evidence type="ECO:0000256" key="8">
    <source>
        <dbReference type="ARBA" id="ARBA00022960"/>
    </source>
</evidence>
<feature type="transmembrane region" description="Helical" evidence="17">
    <location>
        <begin position="40"/>
        <end position="59"/>
    </location>
</feature>
<dbReference type="AlphaFoldDB" id="A0A0K2SMM2"/>
<comment type="similarity">
    <text evidence="2 17">Belongs to the UppP family.</text>
</comment>
<evidence type="ECO:0000256" key="2">
    <source>
        <dbReference type="ARBA" id="ARBA00010621"/>
    </source>
</evidence>
<dbReference type="PANTHER" id="PTHR30622:SF2">
    <property type="entry name" value="UNDECAPRENYL-DIPHOSPHATASE"/>
    <property type="match status" value="1"/>
</dbReference>
<evidence type="ECO:0000256" key="4">
    <source>
        <dbReference type="ARBA" id="ARBA00021581"/>
    </source>
</evidence>
<keyword evidence="7 17" id="KW-0378">Hydrolase</keyword>
<dbReference type="STRING" id="1555112.LIP_2548"/>
<dbReference type="RefSeq" id="WP_068138639.1">
    <property type="nucleotide sequence ID" value="NZ_AP014924.1"/>
</dbReference>
<dbReference type="HAMAP" id="MF_01006">
    <property type="entry name" value="Undec_diphosphatase"/>
    <property type="match status" value="1"/>
</dbReference>
<dbReference type="PANTHER" id="PTHR30622">
    <property type="entry name" value="UNDECAPRENYL-DIPHOSPHATASE"/>
    <property type="match status" value="1"/>
</dbReference>
<dbReference type="GO" id="GO:0008360">
    <property type="term" value="P:regulation of cell shape"/>
    <property type="evidence" value="ECO:0007669"/>
    <property type="project" value="UniProtKB-KW"/>
</dbReference>
<name>A0A0K2SMM2_LIMPI</name>
<reference evidence="19" key="1">
    <citation type="submission" date="2015-07" db="EMBL/GenBank/DDBJ databases">
        <title>Complete genome sequence and phylogenetic analysis of Limnochorda pilosa.</title>
        <authorList>
            <person name="Watanabe M."/>
            <person name="Kojima H."/>
            <person name="Fukui M."/>
        </authorList>
    </citation>
    <scope>NUCLEOTIDE SEQUENCE [LARGE SCALE GENOMIC DNA]</scope>
    <source>
        <strain evidence="19">HC45</strain>
    </source>
</reference>
<protein>
    <recommendedName>
        <fullName evidence="4 17">Undecaprenyl-diphosphatase</fullName>
        <ecNumber evidence="3 17">3.6.1.27</ecNumber>
    </recommendedName>
    <alternativeName>
        <fullName evidence="15 17">Bacitracin resistance protein</fullName>
    </alternativeName>
    <alternativeName>
        <fullName evidence="14 17">Undecaprenyl pyrophosphate phosphatase</fullName>
    </alternativeName>
</protein>
<dbReference type="Pfam" id="PF02673">
    <property type="entry name" value="BacA"/>
    <property type="match status" value="1"/>
</dbReference>
<evidence type="ECO:0000256" key="11">
    <source>
        <dbReference type="ARBA" id="ARBA00023136"/>
    </source>
</evidence>
<dbReference type="GO" id="GO:0050380">
    <property type="term" value="F:undecaprenyl-diphosphatase activity"/>
    <property type="evidence" value="ECO:0007669"/>
    <property type="project" value="UniProtKB-UniRule"/>
</dbReference>
<gene>
    <name evidence="17" type="primary">uppP</name>
    <name evidence="18" type="ORF">LIP_2548</name>
</gene>
<dbReference type="EMBL" id="AP014924">
    <property type="protein sequence ID" value="BAS28378.1"/>
    <property type="molecule type" value="Genomic_DNA"/>
</dbReference>
<comment type="function">
    <text evidence="17">Catalyzes the dephosphorylation of undecaprenyl diphosphate (UPP). Confers resistance to bacitracin.</text>
</comment>
<evidence type="ECO:0000256" key="12">
    <source>
        <dbReference type="ARBA" id="ARBA00023251"/>
    </source>
</evidence>
<evidence type="ECO:0000256" key="10">
    <source>
        <dbReference type="ARBA" id="ARBA00022989"/>
    </source>
</evidence>
<feature type="transmembrane region" description="Helical" evidence="17">
    <location>
        <begin position="255"/>
        <end position="273"/>
    </location>
</feature>
<evidence type="ECO:0000256" key="3">
    <source>
        <dbReference type="ARBA" id="ARBA00012374"/>
    </source>
</evidence>
<evidence type="ECO:0000256" key="6">
    <source>
        <dbReference type="ARBA" id="ARBA00022692"/>
    </source>
</evidence>
<organism evidence="18 19">
    <name type="scientific">Limnochorda pilosa</name>
    <dbReference type="NCBI Taxonomy" id="1555112"/>
    <lineage>
        <taxon>Bacteria</taxon>
        <taxon>Bacillati</taxon>
        <taxon>Bacillota</taxon>
        <taxon>Limnochordia</taxon>
        <taxon>Limnochordales</taxon>
        <taxon>Limnochordaceae</taxon>
        <taxon>Limnochorda</taxon>
    </lineage>
</organism>
<proteinExistence type="inferred from homology"/>
<evidence type="ECO:0000256" key="15">
    <source>
        <dbReference type="ARBA" id="ARBA00032932"/>
    </source>
</evidence>
<keyword evidence="12 17" id="KW-0046">Antibiotic resistance</keyword>
<evidence type="ECO:0000256" key="16">
    <source>
        <dbReference type="ARBA" id="ARBA00047594"/>
    </source>
</evidence>
<keyword evidence="19" id="KW-1185">Reference proteome</keyword>
<keyword evidence="6 17" id="KW-0812">Transmembrane</keyword>
<reference evidence="19" key="2">
    <citation type="journal article" date="2016" name="Int. J. Syst. Evol. Microbiol.">
        <title>Complete genome sequence and cell structure of Limnochorda pilosa, a Gram-negative spore-former within the phylum Firmicutes.</title>
        <authorList>
            <person name="Watanabe M."/>
            <person name="Kojima H."/>
            <person name="Fukui M."/>
        </authorList>
    </citation>
    <scope>NUCLEOTIDE SEQUENCE [LARGE SCALE GENOMIC DNA]</scope>
    <source>
        <strain evidence="19">HC45</strain>
    </source>
</reference>
<feature type="transmembrane region" description="Helical" evidence="17">
    <location>
        <begin position="116"/>
        <end position="138"/>
    </location>
</feature>
<evidence type="ECO:0000256" key="1">
    <source>
        <dbReference type="ARBA" id="ARBA00004651"/>
    </source>
</evidence>
<dbReference type="OrthoDB" id="9808289at2"/>
<dbReference type="GO" id="GO:0009252">
    <property type="term" value="P:peptidoglycan biosynthetic process"/>
    <property type="evidence" value="ECO:0007669"/>
    <property type="project" value="UniProtKB-KW"/>
</dbReference>
<keyword evidence="5 17" id="KW-1003">Cell membrane</keyword>
<evidence type="ECO:0000256" key="14">
    <source>
        <dbReference type="ARBA" id="ARBA00032707"/>
    </source>
</evidence>
<dbReference type="GO" id="GO:0005886">
    <property type="term" value="C:plasma membrane"/>
    <property type="evidence" value="ECO:0007669"/>
    <property type="project" value="UniProtKB-SubCell"/>
</dbReference>
<keyword evidence="13 17" id="KW-0961">Cell wall biogenesis/degradation</keyword>
<keyword evidence="8 17" id="KW-0133">Cell shape</keyword>
<comment type="subcellular location">
    <subcellularLocation>
        <location evidence="1 17">Cell membrane</location>
        <topology evidence="1 17">Multi-pass membrane protein</topology>
    </subcellularLocation>
</comment>
<evidence type="ECO:0000256" key="7">
    <source>
        <dbReference type="ARBA" id="ARBA00022801"/>
    </source>
</evidence>
<dbReference type="Proteomes" id="UP000065807">
    <property type="component" value="Chromosome"/>
</dbReference>
<feature type="transmembrane region" description="Helical" evidence="17">
    <location>
        <begin position="90"/>
        <end position="110"/>
    </location>
</feature>
<dbReference type="PATRIC" id="fig|1555112.3.peg.2587"/>
<evidence type="ECO:0000313" key="19">
    <source>
        <dbReference type="Proteomes" id="UP000065807"/>
    </source>
</evidence>
<sequence length="274" mass="28233">MTPLDAALLGVVQGLTEFLPVSSSGHLVLAQALLGVHDQGITFEVFAHFGTLLALLVVYRREVVRLLRGAGALPAWAAGRLNGTTAREDLRLLGLVALATVPAGVAGLWLEPRIEGLFGSVRLVGWMLLATGAVLLVAERLGRAPERAGGDRSGGVTPARSLAMGVGQALAIVPGLSRSGTTLSAGLLSGVGRVDAANFAFIMAIPAIGGAFLLTLADLARTGAPLEGSLLVGAAAAALSGYAAIHLLLQVVRQGRLWLFTLYTWAVGAWVLLR</sequence>
<accession>A0A0K2SMM2</accession>
<keyword evidence="11 17" id="KW-0472">Membrane</keyword>